<feature type="compositionally biased region" description="Polar residues" evidence="1">
    <location>
        <begin position="70"/>
        <end position="82"/>
    </location>
</feature>
<reference evidence="2 3" key="2">
    <citation type="journal article" date="2021" name="Curr. Genet.">
        <title>Genetic response to nitrogen starvation in the aggressive Eucalyptus foliar pathogen Teratosphaeria destructans.</title>
        <authorList>
            <person name="Havenga M."/>
            <person name="Wingfield B.D."/>
            <person name="Wingfield M.J."/>
            <person name="Dreyer L.L."/>
            <person name="Roets F."/>
            <person name="Aylward J."/>
        </authorList>
    </citation>
    <scope>NUCLEOTIDE SEQUENCE [LARGE SCALE GENOMIC DNA]</scope>
    <source>
        <strain evidence="2">CMW44962</strain>
    </source>
</reference>
<evidence type="ECO:0000313" key="2">
    <source>
        <dbReference type="EMBL" id="KAH9810132.1"/>
    </source>
</evidence>
<organism evidence="2 3">
    <name type="scientific">Teratosphaeria destructans</name>
    <dbReference type="NCBI Taxonomy" id="418781"/>
    <lineage>
        <taxon>Eukaryota</taxon>
        <taxon>Fungi</taxon>
        <taxon>Dikarya</taxon>
        <taxon>Ascomycota</taxon>
        <taxon>Pezizomycotina</taxon>
        <taxon>Dothideomycetes</taxon>
        <taxon>Dothideomycetidae</taxon>
        <taxon>Mycosphaerellales</taxon>
        <taxon>Teratosphaeriaceae</taxon>
        <taxon>Teratosphaeria</taxon>
    </lineage>
</organism>
<evidence type="ECO:0000256" key="1">
    <source>
        <dbReference type="SAM" id="MobiDB-lite"/>
    </source>
</evidence>
<dbReference type="Proteomes" id="UP001138500">
    <property type="component" value="Unassembled WGS sequence"/>
</dbReference>
<gene>
    <name evidence="2" type="ORF">Tdes44962_MAKER01106</name>
</gene>
<dbReference type="AlphaFoldDB" id="A0A9W7SIB8"/>
<accession>A0A9W7SIB8</accession>
<dbReference type="EMBL" id="RIBY02002533">
    <property type="protein sequence ID" value="KAH9810132.1"/>
    <property type="molecule type" value="Genomic_DNA"/>
</dbReference>
<feature type="region of interest" description="Disordered" evidence="1">
    <location>
        <begin position="60"/>
        <end position="82"/>
    </location>
</feature>
<protein>
    <submittedName>
        <fullName evidence="2">Uncharacterized protein</fullName>
    </submittedName>
</protein>
<keyword evidence="3" id="KW-1185">Reference proteome</keyword>
<sequence>MSSGDILSDSLAPLHFLKKRARPKRSSRYARFIPKHMRVPPPKGTYVFFCAGVRFPSAMEGSLTSRKRSGSNLSGSVQMIGS</sequence>
<reference evidence="2 3" key="1">
    <citation type="journal article" date="2018" name="IMA Fungus">
        <title>IMA Genome-F 10: Nine draft genome sequences of Claviceps purpurea s.lat., including C. arundinis, C. humidiphila, and C. cf. spartinae, pseudomolecules for the pitch canker pathogen Fusarium circinatum, draft genome of Davidsoniella eucalypti, Grosmannia galeiformis, Quambalaria eucalypti, and Teratosphaeria destructans.</title>
        <authorList>
            <person name="Wingfield B.D."/>
            <person name="Liu M."/>
            <person name="Nguyen H.D."/>
            <person name="Lane F.A."/>
            <person name="Morgan S.W."/>
            <person name="De Vos L."/>
            <person name="Wilken P.M."/>
            <person name="Duong T.A."/>
            <person name="Aylward J."/>
            <person name="Coetzee M.P."/>
            <person name="Dadej K."/>
            <person name="De Beer Z.W."/>
            <person name="Findlay W."/>
            <person name="Havenga M."/>
            <person name="Kolarik M."/>
            <person name="Menzies J.G."/>
            <person name="Naidoo K."/>
            <person name="Pochopski O."/>
            <person name="Shoukouhi P."/>
            <person name="Santana Q.C."/>
            <person name="Seifert K.A."/>
            <person name="Soal N."/>
            <person name="Steenkamp E.T."/>
            <person name="Tatham C.T."/>
            <person name="van der Nest M.A."/>
            <person name="Wingfield M.J."/>
        </authorList>
    </citation>
    <scope>NUCLEOTIDE SEQUENCE [LARGE SCALE GENOMIC DNA]</scope>
    <source>
        <strain evidence="2">CMW44962</strain>
    </source>
</reference>
<proteinExistence type="predicted"/>
<evidence type="ECO:0000313" key="3">
    <source>
        <dbReference type="Proteomes" id="UP001138500"/>
    </source>
</evidence>
<comment type="caution">
    <text evidence="2">The sequence shown here is derived from an EMBL/GenBank/DDBJ whole genome shotgun (WGS) entry which is preliminary data.</text>
</comment>
<name>A0A9W7SIB8_9PEZI</name>